<dbReference type="SUPFAM" id="SSF51445">
    <property type="entry name" value="(Trans)glycosidases"/>
    <property type="match status" value="1"/>
</dbReference>
<keyword evidence="2 5" id="KW-0326">Glycosidase</keyword>
<name>H7FPC7_FLAFP</name>
<dbReference type="PATRIC" id="fig|1086011.3.peg.1004"/>
<dbReference type="Gene3D" id="2.60.40.10">
    <property type="entry name" value="Immunoglobulins"/>
    <property type="match status" value="1"/>
</dbReference>
<proteinExistence type="predicted"/>
<keyword evidence="6" id="KW-1185">Reference proteome</keyword>
<dbReference type="InterPro" id="IPR013780">
    <property type="entry name" value="Glyco_hydro_b"/>
</dbReference>
<evidence type="ECO:0000256" key="1">
    <source>
        <dbReference type="ARBA" id="ARBA00022801"/>
    </source>
</evidence>
<sequence>MLTKMCLIMNKFDSVRLRKIPFLKRITILLFFMSLTINAQIDRIEPPFWFAGMHNPELQIMFYGKDIAQYQVTAANSIAITDIKKTENPNYLFVTINTKNLPAASIDFIFKKNNKVGFTQKYILKQRREKSAQRKGFDASDMMYLIMPDRFANGNPKNDSSNDTQEKADRSVAGGRHGGDIQGIINNIDYISSLGATTVWSTPLCEDNDKAFSYHTYAQSDVYKIDPRYGTNEDYKRLASELHKKDMKLVMDYVTNHWGIEHWMMKDLPTRDWIHQFENFTQTNHKRSTISDTNASKIDTDICLDGWFVSSMPDLNQKNPLVLNYLKQNAIWWIEYADLDGFRVDTYNYADPEGVTAWTKSITDEYPNFNIVGEIWMHNQAQMAYWQKDSKVGAIQNFNSQLPSVMDFTLHDAIGTIFNEDDGSWDKGMVKVYDNFSNDFLYPNPDNILVFAENHDTNRINEVYKNDFKKYQMTMALIATVRGIPQLYYGSEIGMSGDKDKGDADIRQDFPGGWKGDENNAFIKEGRTPGQNQYFNFTSKLFNWRKTNEAIHFGKMTHYIPENNVYVYFRYTDKKTVMVVINNSKEDHTIKTNRFQENIKTSKMGKDVLTDNSFDLASEISLEGKSVLILELEK</sequence>
<dbReference type="Gene3D" id="3.20.20.80">
    <property type="entry name" value="Glycosidases"/>
    <property type="match status" value="1"/>
</dbReference>
<protein>
    <submittedName>
        <fullName evidence="5">Neopullulanase</fullName>
        <ecNumber evidence="5">3.2.1.135</ecNumber>
    </submittedName>
</protein>
<evidence type="ECO:0000256" key="2">
    <source>
        <dbReference type="ARBA" id="ARBA00023295"/>
    </source>
</evidence>
<dbReference type="InterPro" id="IPR015171">
    <property type="entry name" value="Cyc-maltodext_N"/>
</dbReference>
<dbReference type="InterPro" id="IPR014756">
    <property type="entry name" value="Ig_E-set"/>
</dbReference>
<reference evidence="5 6" key="1">
    <citation type="journal article" date="2014" name="Acta Crystallogr. D">
        <title>Structure-based characterization and antifreeze properties of a hyperactive ice-binding protein from the Antarctic bacterium Flavobacterium frigoris PS1.</title>
        <authorList>
            <person name="Do H."/>
            <person name="Kim S.J."/>
            <person name="Kim H.J."/>
            <person name="Lee J.H."/>
        </authorList>
    </citation>
    <scope>NUCLEOTIDE SEQUENCE [LARGE SCALE GENOMIC DNA]</scope>
    <source>
        <strain evidence="5 6">PS1</strain>
    </source>
</reference>
<dbReference type="SUPFAM" id="SSF81296">
    <property type="entry name" value="E set domains"/>
    <property type="match status" value="1"/>
</dbReference>
<evidence type="ECO:0000259" key="4">
    <source>
        <dbReference type="SMART" id="SM00642"/>
    </source>
</evidence>
<dbReference type="PANTHER" id="PTHR10357:SF210">
    <property type="entry name" value="MALTODEXTRIN GLUCOSIDASE"/>
    <property type="match status" value="1"/>
</dbReference>
<dbReference type="eggNOG" id="COG0366">
    <property type="taxonomic scope" value="Bacteria"/>
</dbReference>
<accession>H7FPC7</accession>
<dbReference type="SUPFAM" id="SSF51011">
    <property type="entry name" value="Glycosyl hydrolase domain"/>
    <property type="match status" value="1"/>
</dbReference>
<dbReference type="GO" id="GO:0031216">
    <property type="term" value="F:neopullulanase activity"/>
    <property type="evidence" value="ECO:0007669"/>
    <property type="project" value="UniProtKB-EC"/>
</dbReference>
<dbReference type="CDD" id="cd11340">
    <property type="entry name" value="AmyAc_bac_CMD_like_3"/>
    <property type="match status" value="1"/>
</dbReference>
<dbReference type="Gene3D" id="2.60.40.1180">
    <property type="entry name" value="Golgi alpha-mannosidase II"/>
    <property type="match status" value="1"/>
</dbReference>
<dbReference type="PANTHER" id="PTHR10357">
    <property type="entry name" value="ALPHA-AMYLASE FAMILY MEMBER"/>
    <property type="match status" value="1"/>
</dbReference>
<feature type="region of interest" description="Disordered" evidence="3">
    <location>
        <begin position="154"/>
        <end position="176"/>
    </location>
</feature>
<dbReference type="GO" id="GO:0005975">
    <property type="term" value="P:carbohydrate metabolic process"/>
    <property type="evidence" value="ECO:0007669"/>
    <property type="project" value="InterPro"/>
</dbReference>
<dbReference type="InterPro" id="IPR019492">
    <property type="entry name" value="Cyclo-malto-dextrinase_C"/>
</dbReference>
<dbReference type="InterPro" id="IPR017853">
    <property type="entry name" value="GH"/>
</dbReference>
<dbReference type="InterPro" id="IPR006047">
    <property type="entry name" value="GH13_cat_dom"/>
</dbReference>
<evidence type="ECO:0000256" key="3">
    <source>
        <dbReference type="SAM" id="MobiDB-lite"/>
    </source>
</evidence>
<dbReference type="EC" id="3.2.1.135" evidence="5"/>
<dbReference type="Proteomes" id="UP000005566">
    <property type="component" value="Unassembled WGS sequence"/>
</dbReference>
<dbReference type="Pfam" id="PF00128">
    <property type="entry name" value="Alpha-amylase"/>
    <property type="match status" value="1"/>
</dbReference>
<evidence type="ECO:0000313" key="5">
    <source>
        <dbReference type="EMBL" id="EIA09607.1"/>
    </source>
</evidence>
<evidence type="ECO:0000313" key="6">
    <source>
        <dbReference type="Proteomes" id="UP000005566"/>
    </source>
</evidence>
<feature type="domain" description="Glycosyl hydrolase family 13 catalytic" evidence="4">
    <location>
        <begin position="145"/>
        <end position="545"/>
    </location>
</feature>
<keyword evidence="1 5" id="KW-0378">Hydrolase</keyword>
<gene>
    <name evidence="5" type="ORF">HJ01_01025</name>
</gene>
<dbReference type="Pfam" id="PF09087">
    <property type="entry name" value="Cyc-maltodext_N"/>
    <property type="match status" value="1"/>
</dbReference>
<organism evidence="5 6">
    <name type="scientific">Flavobacterium frigoris (strain PS1)</name>
    <dbReference type="NCBI Taxonomy" id="1086011"/>
    <lineage>
        <taxon>Bacteria</taxon>
        <taxon>Pseudomonadati</taxon>
        <taxon>Bacteroidota</taxon>
        <taxon>Flavobacteriia</taxon>
        <taxon>Flavobacteriales</taxon>
        <taxon>Flavobacteriaceae</taxon>
        <taxon>Flavobacterium</taxon>
    </lineage>
</organism>
<dbReference type="Pfam" id="PF10438">
    <property type="entry name" value="Cyc-maltodext_C"/>
    <property type="match status" value="1"/>
</dbReference>
<dbReference type="EMBL" id="AHKF01000014">
    <property type="protein sequence ID" value="EIA09607.1"/>
    <property type="molecule type" value="Genomic_DNA"/>
</dbReference>
<dbReference type="AlphaFoldDB" id="H7FPC7"/>
<dbReference type="SMART" id="SM00642">
    <property type="entry name" value="Aamy"/>
    <property type="match status" value="1"/>
</dbReference>
<dbReference type="STRING" id="1086011.HJ01_01025"/>
<dbReference type="InterPro" id="IPR013783">
    <property type="entry name" value="Ig-like_fold"/>
</dbReference>
<comment type="caution">
    <text evidence="5">The sequence shown here is derived from an EMBL/GenBank/DDBJ whole genome shotgun (WGS) entry which is preliminary data.</text>
</comment>